<evidence type="ECO:0000256" key="1">
    <source>
        <dbReference type="ARBA" id="ARBA00022786"/>
    </source>
</evidence>
<feature type="compositionally biased region" description="Polar residues" evidence="2">
    <location>
        <begin position="73"/>
        <end position="82"/>
    </location>
</feature>
<sequence length="282" mass="31045">MLRRPPTVLTLTSEDVKAYEDRREAEAFQHATAAAQARRHQQLARNMSGMDITGITTSSDEEDYSEQEASYYPNRTYSQNARVSREENIDGPRDEEIYRNEENSDDYEDASDGDHVGEEGFVEDEDMAMAEAGLHEEQMELDADNNINTSDDISGGAIPNLQHPRRQQQPIFPSPPPAPSRMTRSTRSVSTEPASSQQQQQQQQQQAAAAAAAAAQQQPAGRFARGATAAQTHRRAPSGRAAAEAVTPTPVAQAQRDAADRARARVTRSRDERIGVARGGRR</sequence>
<feature type="compositionally biased region" description="Basic and acidic residues" evidence="2">
    <location>
        <begin position="83"/>
        <end position="102"/>
    </location>
</feature>
<gene>
    <name evidence="3" type="ORF">N8I77_012807</name>
</gene>
<reference evidence="3" key="1">
    <citation type="submission" date="2023-06" db="EMBL/GenBank/DDBJ databases">
        <authorList>
            <person name="Noh H."/>
        </authorList>
    </citation>
    <scope>NUCLEOTIDE SEQUENCE</scope>
    <source>
        <strain evidence="3">DUCC20226</strain>
    </source>
</reference>
<evidence type="ECO:0008006" key="5">
    <source>
        <dbReference type="Google" id="ProtNLM"/>
    </source>
</evidence>
<dbReference type="GO" id="GO:0005680">
    <property type="term" value="C:anaphase-promoting complex"/>
    <property type="evidence" value="ECO:0007669"/>
    <property type="project" value="InterPro"/>
</dbReference>
<dbReference type="Pfam" id="PF10471">
    <property type="entry name" value="ANAPC_CDC26"/>
    <property type="match status" value="1"/>
</dbReference>
<feature type="compositionally biased region" description="Low complexity" evidence="2">
    <location>
        <begin position="241"/>
        <end position="256"/>
    </location>
</feature>
<feature type="compositionally biased region" description="Low complexity" evidence="2">
    <location>
        <begin position="180"/>
        <end position="218"/>
    </location>
</feature>
<accession>A0AAD9S2G6</accession>
<dbReference type="GO" id="GO:0031145">
    <property type="term" value="P:anaphase-promoting complex-dependent catabolic process"/>
    <property type="evidence" value="ECO:0007669"/>
    <property type="project" value="InterPro"/>
</dbReference>
<dbReference type="AlphaFoldDB" id="A0AAD9S2G6"/>
<organism evidence="3 4">
    <name type="scientific">Phomopsis amygdali</name>
    <name type="common">Fusicoccum amygdali</name>
    <dbReference type="NCBI Taxonomy" id="1214568"/>
    <lineage>
        <taxon>Eukaryota</taxon>
        <taxon>Fungi</taxon>
        <taxon>Dikarya</taxon>
        <taxon>Ascomycota</taxon>
        <taxon>Pezizomycotina</taxon>
        <taxon>Sordariomycetes</taxon>
        <taxon>Sordariomycetidae</taxon>
        <taxon>Diaporthales</taxon>
        <taxon>Diaporthaceae</taxon>
        <taxon>Diaporthe</taxon>
    </lineage>
</organism>
<dbReference type="EMBL" id="JAUJFL010000010">
    <property type="protein sequence ID" value="KAK2596925.1"/>
    <property type="molecule type" value="Genomic_DNA"/>
</dbReference>
<feature type="compositionally biased region" description="Basic and acidic residues" evidence="2">
    <location>
        <begin position="257"/>
        <end position="275"/>
    </location>
</feature>
<comment type="caution">
    <text evidence="3">The sequence shown here is derived from an EMBL/GenBank/DDBJ whole genome shotgun (WGS) entry which is preliminary data.</text>
</comment>
<evidence type="ECO:0000256" key="2">
    <source>
        <dbReference type="SAM" id="MobiDB-lite"/>
    </source>
</evidence>
<feature type="region of interest" description="Disordered" evidence="2">
    <location>
        <begin position="38"/>
        <end position="282"/>
    </location>
</feature>
<protein>
    <recommendedName>
        <fullName evidence="5">Anaphase-promoting complex, subunit CDC26</fullName>
    </recommendedName>
</protein>
<keyword evidence="4" id="KW-1185">Reference proteome</keyword>
<name>A0AAD9S2G6_PHOAM</name>
<evidence type="ECO:0000313" key="4">
    <source>
        <dbReference type="Proteomes" id="UP001265746"/>
    </source>
</evidence>
<keyword evidence="1" id="KW-0833">Ubl conjugation pathway</keyword>
<dbReference type="Proteomes" id="UP001265746">
    <property type="component" value="Unassembled WGS sequence"/>
</dbReference>
<evidence type="ECO:0000313" key="3">
    <source>
        <dbReference type="EMBL" id="KAK2596925.1"/>
    </source>
</evidence>
<dbReference type="InterPro" id="IPR018860">
    <property type="entry name" value="APC_suCDC26"/>
</dbReference>
<proteinExistence type="predicted"/>